<comment type="caution">
    <text evidence="2">The sequence shown here is derived from an EMBL/GenBank/DDBJ whole genome shotgun (WGS) entry which is preliminary data.</text>
</comment>
<dbReference type="EMBL" id="JAHIBW010000020">
    <property type="protein sequence ID" value="KAG7301010.1"/>
    <property type="molecule type" value="Genomic_DNA"/>
</dbReference>
<gene>
    <name evidence="2" type="ORF">JYU34_015380</name>
</gene>
<sequence length="265" mass="30399">MKKTLLKPIKPLIGKPKCACGVKALGMEKQEYQRIHELLRDPEKETFNFNEPPPKVVKCSSSYGDFSLRKSRRSDYAILSILDDVKGLMRDRLDALQDLITDMNETKEDLETMTNNVQFVQHALNAYQEKLDTFKEKVLIVEAKNFQLCQMRLDIKQIEDIIDERDKWSRATVVEIKGVPYDQDENLYEILLKIAGLANMFIPREQITFLKRDVTRGGRRGHEKAIVVCFVSSAIKEGFLKGVQAVRNLNAKALGYDVNKDVFAV</sequence>
<keyword evidence="3" id="KW-1185">Reference proteome</keyword>
<keyword evidence="1" id="KW-0175">Coiled coil</keyword>
<feature type="coiled-coil region" evidence="1">
    <location>
        <begin position="93"/>
        <end position="144"/>
    </location>
</feature>
<dbReference type="Proteomes" id="UP000823941">
    <property type="component" value="Chromosome 20"/>
</dbReference>
<evidence type="ECO:0000313" key="2">
    <source>
        <dbReference type="EMBL" id="KAG7301010.1"/>
    </source>
</evidence>
<name>A0ABQ7Q7D1_PLUXY</name>
<organism evidence="2 3">
    <name type="scientific">Plutella xylostella</name>
    <name type="common">Diamondback moth</name>
    <name type="synonym">Plutella maculipennis</name>
    <dbReference type="NCBI Taxonomy" id="51655"/>
    <lineage>
        <taxon>Eukaryota</taxon>
        <taxon>Metazoa</taxon>
        <taxon>Ecdysozoa</taxon>
        <taxon>Arthropoda</taxon>
        <taxon>Hexapoda</taxon>
        <taxon>Insecta</taxon>
        <taxon>Pterygota</taxon>
        <taxon>Neoptera</taxon>
        <taxon>Endopterygota</taxon>
        <taxon>Lepidoptera</taxon>
        <taxon>Glossata</taxon>
        <taxon>Ditrysia</taxon>
        <taxon>Yponomeutoidea</taxon>
        <taxon>Plutellidae</taxon>
        <taxon>Plutella</taxon>
    </lineage>
</organism>
<reference evidence="2 3" key="1">
    <citation type="submission" date="2021-06" db="EMBL/GenBank/DDBJ databases">
        <title>A haploid diamondback moth (Plutella xylostella L.) genome assembly resolves 31 chromosomes and identifies a diamide resistance mutation.</title>
        <authorList>
            <person name="Ward C.M."/>
            <person name="Perry K.D."/>
            <person name="Baker G."/>
            <person name="Powis K."/>
            <person name="Heckel D.G."/>
            <person name="Baxter S.W."/>
        </authorList>
    </citation>
    <scope>NUCLEOTIDE SEQUENCE [LARGE SCALE GENOMIC DNA]</scope>
    <source>
        <strain evidence="2 3">LV</strain>
        <tissue evidence="2">Single pupa</tissue>
    </source>
</reference>
<dbReference type="SUPFAM" id="SSF57997">
    <property type="entry name" value="Tropomyosin"/>
    <property type="match status" value="1"/>
</dbReference>
<protein>
    <submittedName>
        <fullName evidence="2">Uncharacterized protein</fullName>
    </submittedName>
</protein>
<evidence type="ECO:0000256" key="1">
    <source>
        <dbReference type="SAM" id="Coils"/>
    </source>
</evidence>
<proteinExistence type="predicted"/>
<accession>A0ABQ7Q7D1</accession>
<evidence type="ECO:0000313" key="3">
    <source>
        <dbReference type="Proteomes" id="UP000823941"/>
    </source>
</evidence>